<dbReference type="PANTHER" id="PTHR32502:SF8">
    <property type="entry name" value="N-ACETYLGALACTOSAMINE PERMEASE IIC COMPONENT 1"/>
    <property type="match status" value="1"/>
</dbReference>
<evidence type="ECO:0000256" key="9">
    <source>
        <dbReference type="SAM" id="Phobius"/>
    </source>
</evidence>
<keyword evidence="8 9" id="KW-0472">Membrane</keyword>
<dbReference type="Proteomes" id="UP001156690">
    <property type="component" value="Unassembled WGS sequence"/>
</dbReference>
<evidence type="ECO:0000256" key="1">
    <source>
        <dbReference type="ARBA" id="ARBA00004651"/>
    </source>
</evidence>
<dbReference type="InterPro" id="IPR004700">
    <property type="entry name" value="PTS_IIC_man"/>
</dbReference>
<organism evidence="10 11">
    <name type="scientific">Vibrio penaeicida</name>
    <dbReference type="NCBI Taxonomy" id="104609"/>
    <lineage>
        <taxon>Bacteria</taxon>
        <taxon>Pseudomonadati</taxon>
        <taxon>Pseudomonadota</taxon>
        <taxon>Gammaproteobacteria</taxon>
        <taxon>Vibrionales</taxon>
        <taxon>Vibrionaceae</taxon>
        <taxon>Vibrio</taxon>
    </lineage>
</organism>
<dbReference type="InterPro" id="IPR050303">
    <property type="entry name" value="GatZ_KbaZ_carbometab"/>
</dbReference>
<feature type="transmembrane region" description="Helical" evidence="9">
    <location>
        <begin position="205"/>
        <end position="232"/>
    </location>
</feature>
<keyword evidence="3" id="KW-1003">Cell membrane</keyword>
<evidence type="ECO:0000256" key="7">
    <source>
        <dbReference type="ARBA" id="ARBA00022989"/>
    </source>
</evidence>
<comment type="subcellular location">
    <subcellularLocation>
        <location evidence="1">Cell membrane</location>
        <topology evidence="1">Multi-pass membrane protein</topology>
    </subcellularLocation>
</comment>
<evidence type="ECO:0000313" key="10">
    <source>
        <dbReference type="EMBL" id="GLQ71780.1"/>
    </source>
</evidence>
<reference evidence="11" key="1">
    <citation type="journal article" date="2019" name="Int. J. Syst. Evol. Microbiol.">
        <title>The Global Catalogue of Microorganisms (GCM) 10K type strain sequencing project: providing services to taxonomists for standard genome sequencing and annotation.</title>
        <authorList>
            <consortium name="The Broad Institute Genomics Platform"/>
            <consortium name="The Broad Institute Genome Sequencing Center for Infectious Disease"/>
            <person name="Wu L."/>
            <person name="Ma J."/>
        </authorList>
    </citation>
    <scope>NUCLEOTIDE SEQUENCE [LARGE SCALE GENOMIC DNA]</scope>
    <source>
        <strain evidence="11">NBRC 15640</strain>
    </source>
</reference>
<evidence type="ECO:0000256" key="5">
    <source>
        <dbReference type="ARBA" id="ARBA00022683"/>
    </source>
</evidence>
<evidence type="ECO:0000256" key="8">
    <source>
        <dbReference type="ARBA" id="ARBA00023136"/>
    </source>
</evidence>
<feature type="transmembrane region" description="Helical" evidence="9">
    <location>
        <begin position="70"/>
        <end position="88"/>
    </location>
</feature>
<evidence type="ECO:0000256" key="3">
    <source>
        <dbReference type="ARBA" id="ARBA00022475"/>
    </source>
</evidence>
<dbReference type="Pfam" id="PF03609">
    <property type="entry name" value="EII-Sor"/>
    <property type="match status" value="1"/>
</dbReference>
<evidence type="ECO:0000313" key="11">
    <source>
        <dbReference type="Proteomes" id="UP001156690"/>
    </source>
</evidence>
<feature type="transmembrane region" description="Helical" evidence="9">
    <location>
        <begin position="138"/>
        <end position="157"/>
    </location>
</feature>
<dbReference type="NCBIfam" id="NF040757">
    <property type="entry name" value="AgaW"/>
    <property type="match status" value="1"/>
</dbReference>
<dbReference type="AlphaFoldDB" id="A0AAV5NMT5"/>
<evidence type="ECO:0000256" key="2">
    <source>
        <dbReference type="ARBA" id="ARBA00022448"/>
    </source>
</evidence>
<feature type="transmembrane region" description="Helical" evidence="9">
    <location>
        <begin position="94"/>
        <end position="117"/>
    </location>
</feature>
<proteinExistence type="predicted"/>
<keyword evidence="5" id="KW-0598">Phosphotransferase system</keyword>
<dbReference type="EMBL" id="BSNX01000008">
    <property type="protein sequence ID" value="GLQ71780.1"/>
    <property type="molecule type" value="Genomic_DNA"/>
</dbReference>
<name>A0AAV5NMT5_9VIBR</name>
<dbReference type="PROSITE" id="PS51106">
    <property type="entry name" value="PTS_EIIC_TYPE_4"/>
    <property type="match status" value="1"/>
</dbReference>
<dbReference type="GO" id="GO:0005886">
    <property type="term" value="C:plasma membrane"/>
    <property type="evidence" value="ECO:0007669"/>
    <property type="project" value="UniProtKB-SubCell"/>
</dbReference>
<comment type="caution">
    <text evidence="10">The sequence shown here is derived from an EMBL/GenBank/DDBJ whole genome shotgun (WGS) entry which is preliminary data.</text>
</comment>
<dbReference type="GO" id="GO:0009401">
    <property type="term" value="P:phosphoenolpyruvate-dependent sugar phosphotransferase system"/>
    <property type="evidence" value="ECO:0007669"/>
    <property type="project" value="UniProtKB-KW"/>
</dbReference>
<dbReference type="RefSeq" id="WP_126609842.1">
    <property type="nucleotide sequence ID" value="NZ_AP025144.1"/>
</dbReference>
<accession>A0AAV5NMT5</accession>
<feature type="transmembrane region" description="Helical" evidence="9">
    <location>
        <begin position="172"/>
        <end position="193"/>
    </location>
</feature>
<sequence>MFEIILIGLWAAFAGVDFYSGQFYFGRPIVTGPVVGLILGDYQTGLAVGAALELAWLGLVPIAGAQPPNVTIGAIVGTAFAVKGSFAPEVVVGIALPFAILMQQLIVLQFTVFSGLMHKADGLASQGDDKGIARINHLGMLSLGTLYFVTAVLPVYFGEEVANAIISYVPEGIIAGLKIAGGLMPALGFAMLLKIMFKKAFIPYFVAGFAAMTYLNLPVLAIAIFATCIAVIDYMTRQRIEESKPAVVHDQNQGGGI</sequence>
<protein>
    <submittedName>
        <fullName evidence="10">PTS N-acetylgalactosamine transporter subunit IIC</fullName>
    </submittedName>
</protein>
<dbReference type="PANTHER" id="PTHR32502">
    <property type="entry name" value="N-ACETYLGALACTOSAMINE PERMEASE II COMPONENT-RELATED"/>
    <property type="match status" value="1"/>
</dbReference>
<dbReference type="InterPro" id="IPR047835">
    <property type="entry name" value="PTS_IIC_GalNAc_AgaW-like"/>
</dbReference>
<keyword evidence="7 9" id="KW-1133">Transmembrane helix</keyword>
<evidence type="ECO:0000256" key="6">
    <source>
        <dbReference type="ARBA" id="ARBA00022692"/>
    </source>
</evidence>
<keyword evidence="11" id="KW-1185">Reference proteome</keyword>
<keyword evidence="4" id="KW-0762">Sugar transport</keyword>
<gene>
    <name evidence="10" type="ORF">GCM10007932_11400</name>
</gene>
<evidence type="ECO:0000256" key="4">
    <source>
        <dbReference type="ARBA" id="ARBA00022597"/>
    </source>
</evidence>
<keyword evidence="6 9" id="KW-0812">Transmembrane</keyword>
<keyword evidence="2" id="KW-0813">Transport</keyword>